<dbReference type="Proteomes" id="UP000092695">
    <property type="component" value="Chromosome"/>
</dbReference>
<name>A0A193LEB3_9GAMM</name>
<keyword evidence="2" id="KW-1185">Reference proteome</keyword>
<dbReference type="KEGG" id="woc:BA177_05950"/>
<accession>A0A193LEB3</accession>
<sequence>MDPYHYSERVRTLFGRLAHAGCVPGTYIEIARGGMHIELSAQVSGTRLRALRFRAFACPHLLAAAEAFCEEFEGRTVEDLRQYSASQAIARLGIPLEKTGRILLLEDAIAALRDRLPGPPEQAN</sequence>
<gene>
    <name evidence="1" type="ORF">BA177_05950</name>
</gene>
<dbReference type="RefSeq" id="WP_068614138.1">
    <property type="nucleotide sequence ID" value="NZ_CP016268.1"/>
</dbReference>
<dbReference type="SUPFAM" id="SSF82649">
    <property type="entry name" value="SufE/NifU"/>
    <property type="match status" value="1"/>
</dbReference>
<evidence type="ECO:0000313" key="1">
    <source>
        <dbReference type="EMBL" id="ANO50808.1"/>
    </source>
</evidence>
<organism evidence="1 2">
    <name type="scientific">Woeseia oceani</name>
    <dbReference type="NCBI Taxonomy" id="1548547"/>
    <lineage>
        <taxon>Bacteria</taxon>
        <taxon>Pseudomonadati</taxon>
        <taxon>Pseudomonadota</taxon>
        <taxon>Gammaproteobacteria</taxon>
        <taxon>Woeseiales</taxon>
        <taxon>Woeseiaceae</taxon>
        <taxon>Woeseia</taxon>
    </lineage>
</organism>
<dbReference type="Gene3D" id="3.90.1010.10">
    <property type="match status" value="1"/>
</dbReference>
<dbReference type="EMBL" id="CP016268">
    <property type="protein sequence ID" value="ANO50808.1"/>
    <property type="molecule type" value="Genomic_DNA"/>
</dbReference>
<proteinExistence type="predicted"/>
<dbReference type="OrthoDB" id="9808097at2"/>
<evidence type="ECO:0000313" key="2">
    <source>
        <dbReference type="Proteomes" id="UP000092695"/>
    </source>
</evidence>
<protein>
    <submittedName>
        <fullName evidence="1">Uncharacterized protein</fullName>
    </submittedName>
</protein>
<dbReference type="STRING" id="1548547.BA177_05950"/>
<reference evidence="1 2" key="1">
    <citation type="submission" date="2016-06" db="EMBL/GenBank/DDBJ databases">
        <title>Complete genome sequence of a deep-branching marine Gamma Proteobacterium Woeseia oceani type strain XK5.</title>
        <authorList>
            <person name="Mu D."/>
            <person name="Du Z."/>
        </authorList>
    </citation>
    <scope>NUCLEOTIDE SEQUENCE [LARGE SCALE GENOMIC DNA]</scope>
    <source>
        <strain evidence="1 2">XK5</strain>
    </source>
</reference>
<dbReference type="AlphaFoldDB" id="A0A193LEB3"/>